<dbReference type="Gene3D" id="2.40.70.10">
    <property type="entry name" value="Acid Proteases"/>
    <property type="match status" value="1"/>
</dbReference>
<feature type="region of interest" description="Disordered" evidence="1">
    <location>
        <begin position="230"/>
        <end position="267"/>
    </location>
</feature>
<dbReference type="Pfam" id="PF13650">
    <property type="entry name" value="Asp_protease_2"/>
    <property type="match status" value="1"/>
</dbReference>
<accession>A0AAD7T5B1</accession>
<organism evidence="2 3">
    <name type="scientific">Aldrovandia affinis</name>
    <dbReference type="NCBI Taxonomy" id="143900"/>
    <lineage>
        <taxon>Eukaryota</taxon>
        <taxon>Metazoa</taxon>
        <taxon>Chordata</taxon>
        <taxon>Craniata</taxon>
        <taxon>Vertebrata</taxon>
        <taxon>Euteleostomi</taxon>
        <taxon>Actinopterygii</taxon>
        <taxon>Neopterygii</taxon>
        <taxon>Teleostei</taxon>
        <taxon>Notacanthiformes</taxon>
        <taxon>Halosauridae</taxon>
        <taxon>Aldrovandia</taxon>
    </lineage>
</organism>
<sequence>MPWRQALLGVWPTRAFGQELPQLTQSTGKWPGVRIDGAVRTPGSVPQLYSLMGGAQHHRRGSMASLLETNDCTCLEPIVVAGRTCVGDFCHVPVTVEGVPCSALVDMGSTVTLVGPDLVPGWTQFEPTTVQLRTVTGKLAPMKGRGVLILTIGGRTVHHPVWLAAVQDPCILGLDFLRATGCQLDLEKGTLRFQGGPAVTMAPPNVSVSQPTRLLTQTVAAAETCNRDPPAPAACGTPPSPMHHGYPHTPAAECENPPPLLSPTQRSCPSPTSMTCLSMNTGHTPLA</sequence>
<evidence type="ECO:0000313" key="2">
    <source>
        <dbReference type="EMBL" id="KAJ8413751.1"/>
    </source>
</evidence>
<gene>
    <name evidence="2" type="ORF">AAFF_G00082580</name>
</gene>
<protein>
    <recommendedName>
        <fullName evidence="4">Retropepsins domain-containing protein</fullName>
    </recommendedName>
</protein>
<proteinExistence type="predicted"/>
<evidence type="ECO:0008006" key="4">
    <source>
        <dbReference type="Google" id="ProtNLM"/>
    </source>
</evidence>
<dbReference type="Proteomes" id="UP001221898">
    <property type="component" value="Unassembled WGS sequence"/>
</dbReference>
<reference evidence="2" key="1">
    <citation type="journal article" date="2023" name="Science">
        <title>Genome structures resolve the early diversification of teleost fishes.</title>
        <authorList>
            <person name="Parey E."/>
            <person name="Louis A."/>
            <person name="Montfort J."/>
            <person name="Bouchez O."/>
            <person name="Roques C."/>
            <person name="Iampietro C."/>
            <person name="Lluch J."/>
            <person name="Castinel A."/>
            <person name="Donnadieu C."/>
            <person name="Desvignes T."/>
            <person name="Floi Bucao C."/>
            <person name="Jouanno E."/>
            <person name="Wen M."/>
            <person name="Mejri S."/>
            <person name="Dirks R."/>
            <person name="Jansen H."/>
            <person name="Henkel C."/>
            <person name="Chen W.J."/>
            <person name="Zahm M."/>
            <person name="Cabau C."/>
            <person name="Klopp C."/>
            <person name="Thompson A.W."/>
            <person name="Robinson-Rechavi M."/>
            <person name="Braasch I."/>
            <person name="Lecointre G."/>
            <person name="Bobe J."/>
            <person name="Postlethwait J.H."/>
            <person name="Berthelot C."/>
            <person name="Roest Crollius H."/>
            <person name="Guiguen Y."/>
        </authorList>
    </citation>
    <scope>NUCLEOTIDE SEQUENCE</scope>
    <source>
        <strain evidence="2">NC1722</strain>
    </source>
</reference>
<dbReference type="SUPFAM" id="SSF50630">
    <property type="entry name" value="Acid proteases"/>
    <property type="match status" value="1"/>
</dbReference>
<keyword evidence="3" id="KW-1185">Reference proteome</keyword>
<dbReference type="AlphaFoldDB" id="A0AAD7T5B1"/>
<evidence type="ECO:0000313" key="3">
    <source>
        <dbReference type="Proteomes" id="UP001221898"/>
    </source>
</evidence>
<name>A0AAD7T5B1_9TELE</name>
<dbReference type="EMBL" id="JAINUG010000015">
    <property type="protein sequence ID" value="KAJ8413751.1"/>
    <property type="molecule type" value="Genomic_DNA"/>
</dbReference>
<evidence type="ECO:0000256" key="1">
    <source>
        <dbReference type="SAM" id="MobiDB-lite"/>
    </source>
</evidence>
<comment type="caution">
    <text evidence="2">The sequence shown here is derived from an EMBL/GenBank/DDBJ whole genome shotgun (WGS) entry which is preliminary data.</text>
</comment>
<dbReference type="InterPro" id="IPR021109">
    <property type="entry name" value="Peptidase_aspartic_dom_sf"/>
</dbReference>